<dbReference type="PRINTS" id="PR00081">
    <property type="entry name" value="GDHRDH"/>
</dbReference>
<dbReference type="Gene3D" id="3.40.50.720">
    <property type="entry name" value="NAD(P)-binding Rossmann-like Domain"/>
    <property type="match status" value="1"/>
</dbReference>
<evidence type="ECO:0000256" key="2">
    <source>
        <dbReference type="ARBA" id="ARBA00023002"/>
    </source>
</evidence>
<keyword evidence="2" id="KW-0560">Oxidoreductase</keyword>
<dbReference type="EMBL" id="LQRT01000001">
    <property type="protein sequence ID" value="KZS42992.1"/>
    <property type="molecule type" value="Genomic_DNA"/>
</dbReference>
<evidence type="ECO:0000313" key="3">
    <source>
        <dbReference type="EMBL" id="KZS42992.1"/>
    </source>
</evidence>
<comment type="caution">
    <text evidence="3">The sequence shown here is derived from an EMBL/GenBank/DDBJ whole genome shotgun (WGS) entry which is preliminary data.</text>
</comment>
<sequence length="253" mass="28334">MTRKNILITGASSGLGKGMAIEFAKQGCNLALCARRVEKLELLKKELQELNPNIHVFLRALDVTKQEDVFKVFKAFEVDFKNSRETLDRVIINAGMGKGASLGKGYAKQNMQTAMTNFCGAISQMEAAMEIFREQNHGHLVLISSMSAFRGYPRAMTVYAATKAGVKSLAEGLRVDVLHKPIKVSTIFPGYIESEMTDSVGKPPPFMIALDKGSKLLVKSINKEKAKTFVPYWPWYFIKLIMPFMPLKMLRKF</sequence>
<dbReference type="AlphaFoldDB" id="A0A163D4N1"/>
<dbReference type="SUPFAM" id="SSF51735">
    <property type="entry name" value="NAD(P)-binding Rossmann-fold domains"/>
    <property type="match status" value="1"/>
</dbReference>
<dbReference type="Proteomes" id="UP000076715">
    <property type="component" value="Unassembled WGS sequence"/>
</dbReference>
<keyword evidence="4" id="KW-1185">Reference proteome</keyword>
<evidence type="ECO:0000256" key="1">
    <source>
        <dbReference type="ARBA" id="ARBA00006484"/>
    </source>
</evidence>
<dbReference type="Pfam" id="PF00106">
    <property type="entry name" value="adh_short"/>
    <property type="match status" value="1"/>
</dbReference>
<dbReference type="InterPro" id="IPR036291">
    <property type="entry name" value="NAD(P)-bd_dom_sf"/>
</dbReference>
<dbReference type="NCBIfam" id="NF006099">
    <property type="entry name" value="PRK08251.1"/>
    <property type="match status" value="1"/>
</dbReference>
<dbReference type="GO" id="GO:0016020">
    <property type="term" value="C:membrane"/>
    <property type="evidence" value="ECO:0007669"/>
    <property type="project" value="TreeGrafter"/>
</dbReference>
<protein>
    <submittedName>
        <fullName evidence="3">Short-chain dehydrogenase</fullName>
    </submittedName>
</protein>
<accession>A0A163D4N1</accession>
<comment type="similarity">
    <text evidence="1">Belongs to the short-chain dehydrogenases/reductases (SDR) family.</text>
</comment>
<dbReference type="InterPro" id="IPR002347">
    <property type="entry name" value="SDR_fam"/>
</dbReference>
<dbReference type="PANTHER" id="PTHR44196">
    <property type="entry name" value="DEHYDROGENASE/REDUCTASE SDR FAMILY MEMBER 7B"/>
    <property type="match status" value="1"/>
</dbReference>
<dbReference type="RefSeq" id="WP_066308388.1">
    <property type="nucleotide sequence ID" value="NZ_LQRT01000001.1"/>
</dbReference>
<proteinExistence type="inferred from homology"/>
<gene>
    <name evidence="3" type="ORF">AWE51_16750</name>
</gene>
<name>A0A163D4N1_9FLAO</name>
<dbReference type="STRING" id="1642818.AWE51_16750"/>
<organism evidence="3 4">
    <name type="scientific">Aquimarina aggregata</name>
    <dbReference type="NCBI Taxonomy" id="1642818"/>
    <lineage>
        <taxon>Bacteria</taxon>
        <taxon>Pseudomonadati</taxon>
        <taxon>Bacteroidota</taxon>
        <taxon>Flavobacteriia</taxon>
        <taxon>Flavobacteriales</taxon>
        <taxon>Flavobacteriaceae</taxon>
        <taxon>Aquimarina</taxon>
    </lineage>
</organism>
<dbReference type="PANTHER" id="PTHR44196:SF1">
    <property type="entry name" value="DEHYDROGENASE_REDUCTASE SDR FAMILY MEMBER 7B"/>
    <property type="match status" value="1"/>
</dbReference>
<dbReference type="GO" id="GO:0016491">
    <property type="term" value="F:oxidoreductase activity"/>
    <property type="evidence" value="ECO:0007669"/>
    <property type="project" value="UniProtKB-KW"/>
</dbReference>
<dbReference type="OrthoDB" id="822355at2"/>
<reference evidence="3 4" key="1">
    <citation type="submission" date="2016-01" db="EMBL/GenBank/DDBJ databases">
        <title>The draft genome sequence of Aquimarina sp. RZW4-3-2.</title>
        <authorList>
            <person name="Wang Y."/>
        </authorList>
    </citation>
    <scope>NUCLEOTIDE SEQUENCE [LARGE SCALE GENOMIC DNA]</scope>
    <source>
        <strain evidence="3 4">RZW4-3-2</strain>
    </source>
</reference>
<evidence type="ECO:0000313" key="4">
    <source>
        <dbReference type="Proteomes" id="UP000076715"/>
    </source>
</evidence>